<dbReference type="Proteomes" id="UP000887565">
    <property type="component" value="Unplaced"/>
</dbReference>
<protein>
    <submittedName>
        <fullName evidence="3">Uncharacterized protein</fullName>
    </submittedName>
</protein>
<evidence type="ECO:0000313" key="3">
    <source>
        <dbReference type="WBParaSite" id="nRc.2.0.1.t22327-RA"/>
    </source>
</evidence>
<dbReference type="AlphaFoldDB" id="A0A915J795"/>
<name>A0A915J795_ROMCU</name>
<evidence type="ECO:0000256" key="1">
    <source>
        <dbReference type="SAM" id="SignalP"/>
    </source>
</evidence>
<proteinExistence type="predicted"/>
<dbReference type="WBParaSite" id="nRc.2.0.1.t22327-RA">
    <property type="protein sequence ID" value="nRc.2.0.1.t22327-RA"/>
    <property type="gene ID" value="nRc.2.0.1.g22327"/>
</dbReference>
<accession>A0A915J795</accession>
<evidence type="ECO:0000313" key="2">
    <source>
        <dbReference type="Proteomes" id="UP000887565"/>
    </source>
</evidence>
<organism evidence="2 3">
    <name type="scientific">Romanomermis culicivorax</name>
    <name type="common">Nematode worm</name>
    <dbReference type="NCBI Taxonomy" id="13658"/>
    <lineage>
        <taxon>Eukaryota</taxon>
        <taxon>Metazoa</taxon>
        <taxon>Ecdysozoa</taxon>
        <taxon>Nematoda</taxon>
        <taxon>Enoplea</taxon>
        <taxon>Dorylaimia</taxon>
        <taxon>Mermithida</taxon>
        <taxon>Mermithoidea</taxon>
        <taxon>Mermithidae</taxon>
        <taxon>Romanomermis</taxon>
    </lineage>
</organism>
<keyword evidence="1" id="KW-0732">Signal</keyword>
<keyword evidence="2" id="KW-1185">Reference proteome</keyword>
<reference evidence="3" key="1">
    <citation type="submission" date="2022-11" db="UniProtKB">
        <authorList>
            <consortium name="WormBaseParasite"/>
        </authorList>
    </citation>
    <scope>IDENTIFICATION</scope>
</reference>
<feature type="signal peptide" evidence="1">
    <location>
        <begin position="1"/>
        <end position="16"/>
    </location>
</feature>
<feature type="chain" id="PRO_5037022681" evidence="1">
    <location>
        <begin position="17"/>
        <end position="117"/>
    </location>
</feature>
<sequence>MMILLLVVLIPAVVYGQQCDFSVLGQCMRSASPQGMPDIGDMKAKISKCFTEWDGSTSGPDLDLEKYDRRIESGFYTADPTGSQSDPGCPECSIAHLRIDQSEICSLANAANWDSLT</sequence>